<dbReference type="Pfam" id="PF00583">
    <property type="entry name" value="Acetyltransf_1"/>
    <property type="match status" value="1"/>
</dbReference>
<accession>A0A371B056</accession>
<dbReference type="AlphaFoldDB" id="A0A371B056"/>
<evidence type="ECO:0000259" key="1">
    <source>
        <dbReference type="PROSITE" id="PS51186"/>
    </source>
</evidence>
<dbReference type="EMBL" id="QRCT01000004">
    <property type="protein sequence ID" value="RDU25186.1"/>
    <property type="molecule type" value="Genomic_DNA"/>
</dbReference>
<feature type="domain" description="N-acetyltransferase" evidence="1">
    <location>
        <begin position="30"/>
        <end position="179"/>
    </location>
</feature>
<dbReference type="InterPro" id="IPR000182">
    <property type="entry name" value="GNAT_dom"/>
</dbReference>
<dbReference type="PANTHER" id="PTHR43415">
    <property type="entry name" value="SPERMIDINE N(1)-ACETYLTRANSFERASE"/>
    <property type="match status" value="1"/>
</dbReference>
<dbReference type="SUPFAM" id="SSF55729">
    <property type="entry name" value="Acyl-CoA N-acyltransferases (Nat)"/>
    <property type="match status" value="1"/>
</dbReference>
<reference evidence="2 3" key="1">
    <citation type="submission" date="2018-07" db="EMBL/GenBank/DDBJ databases">
        <title>Anaerosacharophilus polymeroproducens gen. nov. sp. nov., an anaerobic bacterium isolated from salt field.</title>
        <authorList>
            <person name="Kim W."/>
            <person name="Yang S.-H."/>
            <person name="Oh J."/>
            <person name="Lee J.-H."/>
            <person name="Kwon K.K."/>
        </authorList>
    </citation>
    <scope>NUCLEOTIDE SEQUENCE [LARGE SCALE GENOMIC DNA]</scope>
    <source>
        <strain evidence="2 3">MCWD5</strain>
    </source>
</reference>
<evidence type="ECO:0000313" key="2">
    <source>
        <dbReference type="EMBL" id="RDU25186.1"/>
    </source>
</evidence>
<dbReference type="OrthoDB" id="948250at2"/>
<gene>
    <name evidence="2" type="ORF">DWV06_00475</name>
</gene>
<dbReference type="PROSITE" id="PS51186">
    <property type="entry name" value="GNAT"/>
    <property type="match status" value="1"/>
</dbReference>
<dbReference type="Proteomes" id="UP000255036">
    <property type="component" value="Unassembled WGS sequence"/>
</dbReference>
<dbReference type="GO" id="GO:0016747">
    <property type="term" value="F:acyltransferase activity, transferring groups other than amino-acyl groups"/>
    <property type="evidence" value="ECO:0007669"/>
    <property type="project" value="InterPro"/>
</dbReference>
<dbReference type="InterPro" id="IPR016181">
    <property type="entry name" value="Acyl_CoA_acyltransferase"/>
</dbReference>
<keyword evidence="2" id="KW-0808">Transferase</keyword>
<comment type="caution">
    <text evidence="2">The sequence shown here is derived from an EMBL/GenBank/DDBJ whole genome shotgun (WGS) entry which is preliminary data.</text>
</comment>
<dbReference type="CDD" id="cd04301">
    <property type="entry name" value="NAT_SF"/>
    <property type="match status" value="1"/>
</dbReference>
<dbReference type="PANTHER" id="PTHR43415:SF3">
    <property type="entry name" value="GNAT-FAMILY ACETYLTRANSFERASE"/>
    <property type="match status" value="1"/>
</dbReference>
<proteinExistence type="predicted"/>
<name>A0A371B056_9FIRM</name>
<evidence type="ECO:0000313" key="3">
    <source>
        <dbReference type="Proteomes" id="UP000255036"/>
    </source>
</evidence>
<dbReference type="RefSeq" id="WP_115480219.1">
    <property type="nucleotide sequence ID" value="NZ_QRCT01000004.1"/>
</dbReference>
<organism evidence="2 3">
    <name type="scientific">Anaerosacchariphilus polymeriproducens</name>
    <dbReference type="NCBI Taxonomy" id="1812858"/>
    <lineage>
        <taxon>Bacteria</taxon>
        <taxon>Bacillati</taxon>
        <taxon>Bacillota</taxon>
        <taxon>Clostridia</taxon>
        <taxon>Lachnospirales</taxon>
        <taxon>Lachnospiraceae</taxon>
        <taxon>Anaerosacchariphilus</taxon>
    </lineage>
</organism>
<keyword evidence="3" id="KW-1185">Reference proteome</keyword>
<dbReference type="Gene3D" id="3.40.630.30">
    <property type="match status" value="1"/>
</dbReference>
<sequence>MLINEKKITIKNGMHILLRSANANHAKEICNLRHITSEETHFMVRYPEEVDLNDEQLKKTLESIENDEKDFMITAFLDGRIIGDAGIMKINKYMKCRHRAYFGISILKEYCNQGIGKSMLNLVLKQAMINGFEQVELGVFEDNSAAIHLYEKCGFKQVGILPRAFKLKDGTYRDEIKMVCILKDIRRNRQFIL</sequence>
<protein>
    <submittedName>
        <fullName evidence="2">N-acetyltransferase</fullName>
    </submittedName>
</protein>